<sequence>MQISQSLQTFKFRAQQLFNKIRLPADPKSLAKPLAAAGLTFLLLILLFMWWWSRIPSLFDPAMIAQTQADTYQHEMVPGYVSTVTLKQLGETLLNKSGGYLRNDVLPPSVWMDNMPSWEFGVLTQIRDFTSAMQQDFSRSLPQFEDDPDLKQAAERFAFDSNSWMFPSSEREYRRAIRSLASYQSRLGTQDEDVASFTITTQALDSWLNTVAERLQDRLEKLSASHRPLQKAINQEHTPRYQIDNVFFETRGQLWALKHLLEAVQVDFAEVLSSNANELLSQMVMELEVSLRSLCSPIILNRHGFGLLSNHSLTLAFFVQRLQTDLALLRQELAQ</sequence>
<protein>
    <recommendedName>
        <fullName evidence="4">DUF2333 domain-containing protein</fullName>
    </recommendedName>
</protein>
<dbReference type="PIRSF" id="PIRSF029693">
    <property type="entry name" value="UCP029693"/>
    <property type="match status" value="1"/>
</dbReference>
<keyword evidence="1" id="KW-1133">Transmembrane helix</keyword>
<name>M7P2K3_9GAMM</name>
<dbReference type="EMBL" id="APHR01000015">
    <property type="protein sequence ID" value="EMR13736.1"/>
    <property type="molecule type" value="Genomic_DNA"/>
</dbReference>
<dbReference type="Proteomes" id="UP000012019">
    <property type="component" value="Unassembled WGS sequence"/>
</dbReference>
<gene>
    <name evidence="2" type="ORF">MPL1_03443</name>
</gene>
<dbReference type="Pfam" id="PF10095">
    <property type="entry name" value="DUF2333"/>
    <property type="match status" value="1"/>
</dbReference>
<dbReference type="InterPro" id="IPR016936">
    <property type="entry name" value="UCP029693"/>
</dbReference>
<dbReference type="PATRIC" id="fig|1286106.3.peg.687"/>
<dbReference type="RefSeq" id="WP_009725717.1">
    <property type="nucleotide sequence ID" value="NZ_APHR01000015.1"/>
</dbReference>
<evidence type="ECO:0000256" key="1">
    <source>
        <dbReference type="SAM" id="Phobius"/>
    </source>
</evidence>
<keyword evidence="1" id="KW-0812">Transmembrane</keyword>
<reference evidence="2 3" key="1">
    <citation type="journal article" date="2013" name="Genome Announc.">
        <title>Draft Genome Sequence of Methylophaga lonarensis MPLT, a Haloalkaliphilic (Non-Methane-Utilizing) Methylotroph.</title>
        <authorList>
            <person name="Shetty S.A."/>
            <person name="Marathe N.P."/>
            <person name="Munot H."/>
            <person name="Antony C.P."/>
            <person name="Dhotre D.P."/>
            <person name="Murrell J.C."/>
            <person name="Shouche Y.S."/>
        </authorList>
    </citation>
    <scope>NUCLEOTIDE SEQUENCE [LARGE SCALE GENOMIC DNA]</scope>
    <source>
        <strain evidence="2 3">MPL</strain>
    </source>
</reference>
<evidence type="ECO:0000313" key="3">
    <source>
        <dbReference type="Proteomes" id="UP000012019"/>
    </source>
</evidence>
<comment type="caution">
    <text evidence="2">The sequence shown here is derived from an EMBL/GenBank/DDBJ whole genome shotgun (WGS) entry which is preliminary data.</text>
</comment>
<evidence type="ECO:0008006" key="4">
    <source>
        <dbReference type="Google" id="ProtNLM"/>
    </source>
</evidence>
<keyword evidence="1" id="KW-0472">Membrane</keyword>
<feature type="transmembrane region" description="Helical" evidence="1">
    <location>
        <begin position="30"/>
        <end position="52"/>
    </location>
</feature>
<dbReference type="AlphaFoldDB" id="M7P2K3"/>
<dbReference type="eggNOG" id="COG5345">
    <property type="taxonomic scope" value="Bacteria"/>
</dbReference>
<proteinExistence type="predicted"/>
<dbReference type="STRING" id="1286106.MPL1_03443"/>
<keyword evidence="3" id="KW-1185">Reference proteome</keyword>
<organism evidence="2 3">
    <name type="scientific">Methylophaga lonarensis MPL</name>
    <dbReference type="NCBI Taxonomy" id="1286106"/>
    <lineage>
        <taxon>Bacteria</taxon>
        <taxon>Pseudomonadati</taxon>
        <taxon>Pseudomonadota</taxon>
        <taxon>Gammaproteobacteria</taxon>
        <taxon>Thiotrichales</taxon>
        <taxon>Piscirickettsiaceae</taxon>
        <taxon>Methylophaga</taxon>
    </lineage>
</organism>
<accession>M7P2K3</accession>
<evidence type="ECO:0000313" key="2">
    <source>
        <dbReference type="EMBL" id="EMR13736.1"/>
    </source>
</evidence>
<dbReference type="OrthoDB" id="5821246at2"/>